<organism evidence="4 5">
    <name type="scientific">Camelina sativa</name>
    <name type="common">False flax</name>
    <name type="synonym">Myagrum sativum</name>
    <dbReference type="NCBI Taxonomy" id="90675"/>
    <lineage>
        <taxon>Eukaryota</taxon>
        <taxon>Viridiplantae</taxon>
        <taxon>Streptophyta</taxon>
        <taxon>Embryophyta</taxon>
        <taxon>Tracheophyta</taxon>
        <taxon>Spermatophyta</taxon>
        <taxon>Magnoliopsida</taxon>
        <taxon>eudicotyledons</taxon>
        <taxon>Gunneridae</taxon>
        <taxon>Pentapetalae</taxon>
        <taxon>rosids</taxon>
        <taxon>malvids</taxon>
        <taxon>Brassicales</taxon>
        <taxon>Brassicaceae</taxon>
        <taxon>Camelineae</taxon>
        <taxon>Camelina</taxon>
    </lineage>
</organism>
<dbReference type="Proteomes" id="UP000694864">
    <property type="component" value="Chromosome 2"/>
</dbReference>
<dbReference type="GeneID" id="104748417"/>
<feature type="region of interest" description="Disordered" evidence="1">
    <location>
        <begin position="55"/>
        <end position="83"/>
    </location>
</feature>
<evidence type="ECO:0000313" key="5">
    <source>
        <dbReference type="RefSeq" id="XP_010468367.2"/>
    </source>
</evidence>
<evidence type="ECO:0000313" key="4">
    <source>
        <dbReference type="Proteomes" id="UP000694864"/>
    </source>
</evidence>
<dbReference type="Pfam" id="PF00646">
    <property type="entry name" value="F-box"/>
    <property type="match status" value="1"/>
</dbReference>
<dbReference type="Pfam" id="PF24758">
    <property type="entry name" value="LRR_At5g56370"/>
    <property type="match status" value="1"/>
</dbReference>
<dbReference type="RefSeq" id="XP_010468367.2">
    <property type="nucleotide sequence ID" value="XM_010470065.2"/>
</dbReference>
<dbReference type="PANTHER" id="PTHR31900:SF34">
    <property type="entry name" value="EMB|CAB62440.1-RELATED"/>
    <property type="match status" value="1"/>
</dbReference>
<evidence type="ECO:0000259" key="3">
    <source>
        <dbReference type="Pfam" id="PF24758"/>
    </source>
</evidence>
<dbReference type="PANTHER" id="PTHR31900">
    <property type="entry name" value="F-BOX/RNI SUPERFAMILY PROTEIN-RELATED"/>
    <property type="match status" value="1"/>
</dbReference>
<protein>
    <submittedName>
        <fullName evidence="5">FBD-associated F-box protein At1g05080</fullName>
    </submittedName>
</protein>
<dbReference type="InterPro" id="IPR001810">
    <property type="entry name" value="F-box_dom"/>
</dbReference>
<gene>
    <name evidence="5" type="primary">LOC104748417</name>
</gene>
<name>A0ABM0WB11_CAMSA</name>
<dbReference type="InterPro" id="IPR050232">
    <property type="entry name" value="FBL13/AtMIF1-like"/>
</dbReference>
<proteinExistence type="predicted"/>
<accession>A0ABM0WB11</accession>
<reference evidence="5" key="2">
    <citation type="submission" date="2025-08" db="UniProtKB">
        <authorList>
            <consortium name="RefSeq"/>
        </authorList>
    </citation>
    <scope>IDENTIFICATION</scope>
    <source>
        <tissue evidence="5">Leaf</tissue>
    </source>
</reference>
<reference evidence="4" key="1">
    <citation type="journal article" date="2014" name="Nat. Commun.">
        <title>The emerging biofuel crop Camelina sativa retains a highly undifferentiated hexaploid genome structure.</title>
        <authorList>
            <person name="Kagale S."/>
            <person name="Koh C."/>
            <person name="Nixon J."/>
            <person name="Bollina V."/>
            <person name="Clarke W.E."/>
            <person name="Tuteja R."/>
            <person name="Spillane C."/>
            <person name="Robinson S.J."/>
            <person name="Links M.G."/>
            <person name="Clarke C."/>
            <person name="Higgins E.E."/>
            <person name="Huebert T."/>
            <person name="Sharpe A.G."/>
            <person name="Parkin I.A."/>
        </authorList>
    </citation>
    <scope>NUCLEOTIDE SEQUENCE [LARGE SCALE GENOMIC DNA]</scope>
    <source>
        <strain evidence="4">cv. DH55</strain>
    </source>
</reference>
<evidence type="ECO:0000259" key="2">
    <source>
        <dbReference type="Pfam" id="PF00646"/>
    </source>
</evidence>
<dbReference type="SUPFAM" id="SSF52047">
    <property type="entry name" value="RNI-like"/>
    <property type="match status" value="1"/>
</dbReference>
<dbReference type="InterPro" id="IPR036047">
    <property type="entry name" value="F-box-like_dom_sf"/>
</dbReference>
<feature type="domain" description="F-box/LRR-repeat protein 15/At3g58940/PEG3-like LRR" evidence="3">
    <location>
        <begin position="143"/>
        <end position="240"/>
    </location>
</feature>
<sequence length="332" mass="37299">MIQTANFCGVSRIEEFVCEDRISALPDDLLVMILDLVPTKDAVATMFLSKRCDDDEHEHVDSDDDEHEHVDSDDENENKDQKVEDESKKSVWWFLEKSLQLHKAPVISNLCIKLGPSCPTDADVGKLVANAVDRWVLEMKFKLLWSADPASLPKTLYSCQSLMTLTLSNKILVDVPSSASLPYLTTLKLHYVVYNDDDSLVKLLSSCPVLETLFVKRHKKDDNVTKFNVVSPSLLCFTYDNHRRWPKDSDGGDSGRCLVVDTPALTYFETYDTTGDSCSIEMSCLDTAIIDTDSCPDDQFLRSLSSVSYLWLYLTVEAVALSLPLFACDLIV</sequence>
<feature type="compositionally biased region" description="Acidic residues" evidence="1">
    <location>
        <begin position="61"/>
        <end position="77"/>
    </location>
</feature>
<evidence type="ECO:0000256" key="1">
    <source>
        <dbReference type="SAM" id="MobiDB-lite"/>
    </source>
</evidence>
<feature type="non-terminal residue" evidence="5">
    <location>
        <position position="332"/>
    </location>
</feature>
<feature type="domain" description="F-box" evidence="2">
    <location>
        <begin position="22"/>
        <end position="52"/>
    </location>
</feature>
<dbReference type="SUPFAM" id="SSF81383">
    <property type="entry name" value="F-box domain"/>
    <property type="match status" value="1"/>
</dbReference>
<keyword evidence="4" id="KW-1185">Reference proteome</keyword>
<dbReference type="InterPro" id="IPR055411">
    <property type="entry name" value="LRR_FXL15/At3g58940/PEG3-like"/>
</dbReference>
<dbReference type="InterPro" id="IPR032675">
    <property type="entry name" value="LRR_dom_sf"/>
</dbReference>
<dbReference type="Gene3D" id="3.80.10.10">
    <property type="entry name" value="Ribonuclease Inhibitor"/>
    <property type="match status" value="1"/>
</dbReference>